<evidence type="ECO:0000256" key="1">
    <source>
        <dbReference type="SAM" id="Phobius"/>
    </source>
</evidence>
<feature type="transmembrane region" description="Helical" evidence="1">
    <location>
        <begin position="119"/>
        <end position="141"/>
    </location>
</feature>
<keyword evidence="1" id="KW-0472">Membrane</keyword>
<evidence type="ECO:0000313" key="2">
    <source>
        <dbReference type="EMBL" id="TYD00605.1"/>
    </source>
</evidence>
<dbReference type="RefSeq" id="WP_148599906.1">
    <property type="nucleotide sequence ID" value="NZ_VSLD01000001.1"/>
</dbReference>
<dbReference type="OrthoDB" id="4953770at2"/>
<dbReference type="EMBL" id="VSLD01000001">
    <property type="protein sequence ID" value="TYD00605.1"/>
    <property type="molecule type" value="Genomic_DNA"/>
</dbReference>
<dbReference type="Proteomes" id="UP000323410">
    <property type="component" value="Unassembled WGS sequence"/>
</dbReference>
<dbReference type="InterPro" id="IPR021354">
    <property type="entry name" value="DUF2975"/>
</dbReference>
<comment type="caution">
    <text evidence="2">The sequence shown here is derived from an EMBL/GenBank/DDBJ whole genome shotgun (WGS) entry which is preliminary data.</text>
</comment>
<keyword evidence="1" id="KW-0812">Transmembrane</keyword>
<gene>
    <name evidence="2" type="ORF">FQ377_04065</name>
</gene>
<keyword evidence="3" id="KW-1185">Reference proteome</keyword>
<accession>A0A5D0XUZ9</accession>
<dbReference type="Pfam" id="PF11188">
    <property type="entry name" value="DUF2975"/>
    <property type="match status" value="1"/>
</dbReference>
<sequence>MTRQEALPLRFFLGLWTVAALLVQVVVIPRAGSSVAGAYPEVAHLAPPTIAVLIIAVIGFELAIVAAWYLVSIAVASKALTGEARRWADVIAASLTGMAVLGAGVCAYMGFVANIGGPAMLFGLLASLALIPIAVALRAWVMNWFDRSASARSSGLPVLPTIA</sequence>
<organism evidence="2 3">
    <name type="scientific">Arthrobacter echini</name>
    <dbReference type="NCBI Taxonomy" id="1529066"/>
    <lineage>
        <taxon>Bacteria</taxon>
        <taxon>Bacillati</taxon>
        <taxon>Actinomycetota</taxon>
        <taxon>Actinomycetes</taxon>
        <taxon>Micrococcales</taxon>
        <taxon>Micrococcaceae</taxon>
        <taxon>Arthrobacter</taxon>
    </lineage>
</organism>
<feature type="transmembrane region" description="Helical" evidence="1">
    <location>
        <begin position="50"/>
        <end position="75"/>
    </location>
</feature>
<proteinExistence type="predicted"/>
<dbReference type="AlphaFoldDB" id="A0A5D0XUZ9"/>
<evidence type="ECO:0000313" key="3">
    <source>
        <dbReference type="Proteomes" id="UP000323410"/>
    </source>
</evidence>
<name>A0A5D0XUZ9_9MICC</name>
<feature type="transmembrane region" description="Helical" evidence="1">
    <location>
        <begin position="87"/>
        <end position="113"/>
    </location>
</feature>
<keyword evidence="1" id="KW-1133">Transmembrane helix</keyword>
<reference evidence="2 3" key="1">
    <citation type="submission" date="2019-08" db="EMBL/GenBank/DDBJ databases">
        <title>Genone of Arthrobacter echini P9.</title>
        <authorList>
            <person name="Bowman J.P."/>
        </authorList>
    </citation>
    <scope>NUCLEOTIDE SEQUENCE [LARGE SCALE GENOMIC DNA]</scope>
    <source>
        <strain evidence="2 3">P9</strain>
    </source>
</reference>
<protein>
    <submittedName>
        <fullName evidence="2">DUF2975 domain-containing protein</fullName>
    </submittedName>
</protein>